<keyword evidence="1" id="KW-1133">Transmembrane helix</keyword>
<feature type="transmembrane region" description="Helical" evidence="1">
    <location>
        <begin position="6"/>
        <end position="25"/>
    </location>
</feature>
<keyword evidence="3" id="KW-1185">Reference proteome</keyword>
<dbReference type="AlphaFoldDB" id="A0AAD2DAL7"/>
<reference evidence="2" key="1">
    <citation type="submission" date="2023-07" db="EMBL/GenBank/DDBJ databases">
        <authorList>
            <consortium name="AG Swart"/>
            <person name="Singh M."/>
            <person name="Singh A."/>
            <person name="Seah K."/>
            <person name="Emmerich C."/>
        </authorList>
    </citation>
    <scope>NUCLEOTIDE SEQUENCE</scope>
    <source>
        <strain evidence="2">DP1</strain>
    </source>
</reference>
<keyword evidence="1" id="KW-0472">Membrane</keyword>
<dbReference type="Proteomes" id="UP001295684">
    <property type="component" value="Unassembled WGS sequence"/>
</dbReference>
<dbReference type="EMBL" id="CAMPGE010028146">
    <property type="protein sequence ID" value="CAI2385700.1"/>
    <property type="molecule type" value="Genomic_DNA"/>
</dbReference>
<proteinExistence type="predicted"/>
<protein>
    <submittedName>
        <fullName evidence="2">Uncharacterized protein</fullName>
    </submittedName>
</protein>
<evidence type="ECO:0000256" key="1">
    <source>
        <dbReference type="SAM" id="Phobius"/>
    </source>
</evidence>
<evidence type="ECO:0000313" key="3">
    <source>
        <dbReference type="Proteomes" id="UP001295684"/>
    </source>
</evidence>
<accession>A0AAD2DAL7</accession>
<comment type="caution">
    <text evidence="2">The sequence shown here is derived from an EMBL/GenBank/DDBJ whole genome shotgun (WGS) entry which is preliminary data.</text>
</comment>
<sequence>MPFYKTSHKILLGLTIFFAFIAFISRNDTFKYWIVPTLTFGMFYLVDLMFFGAKTFEYEPDYNNWKAKCEDED</sequence>
<gene>
    <name evidence="2" type="ORF">ECRASSUSDP1_LOCUS27282</name>
</gene>
<evidence type="ECO:0000313" key="2">
    <source>
        <dbReference type="EMBL" id="CAI2385700.1"/>
    </source>
</evidence>
<organism evidence="2 3">
    <name type="scientific">Euplotes crassus</name>
    <dbReference type="NCBI Taxonomy" id="5936"/>
    <lineage>
        <taxon>Eukaryota</taxon>
        <taxon>Sar</taxon>
        <taxon>Alveolata</taxon>
        <taxon>Ciliophora</taxon>
        <taxon>Intramacronucleata</taxon>
        <taxon>Spirotrichea</taxon>
        <taxon>Hypotrichia</taxon>
        <taxon>Euplotida</taxon>
        <taxon>Euplotidae</taxon>
        <taxon>Moneuplotes</taxon>
    </lineage>
</organism>
<name>A0AAD2DAL7_EUPCR</name>
<keyword evidence="1" id="KW-0812">Transmembrane</keyword>
<feature type="transmembrane region" description="Helical" evidence="1">
    <location>
        <begin position="32"/>
        <end position="53"/>
    </location>
</feature>